<gene>
    <name evidence="1" type="ORF">HHL20_08820</name>
</gene>
<proteinExistence type="predicted"/>
<dbReference type="RefSeq" id="WP_169230768.1">
    <property type="nucleotide sequence ID" value="NZ_JABBGF010000001.1"/>
</dbReference>
<name>A0A7Y0A6P9_9FLAO</name>
<dbReference type="Proteomes" id="UP000552615">
    <property type="component" value="Unassembled WGS sequence"/>
</dbReference>
<organism evidence="1 2">
    <name type="scientific">Chryseobacterium cheonjiense</name>
    <dbReference type="NCBI Taxonomy" id="2728845"/>
    <lineage>
        <taxon>Bacteria</taxon>
        <taxon>Pseudomonadati</taxon>
        <taxon>Bacteroidota</taxon>
        <taxon>Flavobacteriia</taxon>
        <taxon>Flavobacteriales</taxon>
        <taxon>Weeksellaceae</taxon>
        <taxon>Chryseobacterium group</taxon>
        <taxon>Chryseobacterium</taxon>
    </lineage>
</organism>
<accession>A0A7Y0A6P9</accession>
<comment type="caution">
    <text evidence="1">The sequence shown here is derived from an EMBL/GenBank/DDBJ whole genome shotgun (WGS) entry which is preliminary data.</text>
</comment>
<evidence type="ECO:0000313" key="2">
    <source>
        <dbReference type="Proteomes" id="UP000552615"/>
    </source>
</evidence>
<keyword evidence="2" id="KW-1185">Reference proteome</keyword>
<dbReference type="AlphaFoldDB" id="A0A7Y0A6P9"/>
<reference evidence="1 2" key="1">
    <citation type="submission" date="2020-04" db="EMBL/GenBank/DDBJ databases">
        <title>Chryseobacterium sp. RJ-7-14 sp. nov., isolated from Jeju soil.</title>
        <authorList>
            <person name="Dahal R.H."/>
            <person name="Chaudhary D.K."/>
        </authorList>
    </citation>
    <scope>NUCLEOTIDE SEQUENCE [LARGE SCALE GENOMIC DNA]</scope>
    <source>
        <strain evidence="1 2">RJ-7-14</strain>
    </source>
</reference>
<sequence length="108" mass="12402">MNAQEFVKNFYLEKQNILNLAFDQKSKYKTVKSAKIEALNLSLEQTEKLKEITSDLLTDSFYTILLGLDGSGSIGESQESFKIYDEENNLISEDGDLESLAYEYFHQK</sequence>
<evidence type="ECO:0000313" key="1">
    <source>
        <dbReference type="EMBL" id="NML57448.1"/>
    </source>
</evidence>
<protein>
    <submittedName>
        <fullName evidence="1">Uncharacterized protein</fullName>
    </submittedName>
</protein>
<dbReference type="EMBL" id="JABBGF010000001">
    <property type="protein sequence ID" value="NML57448.1"/>
    <property type="molecule type" value="Genomic_DNA"/>
</dbReference>